<gene>
    <name evidence="1" type="ORF">GSI_14229</name>
</gene>
<reference evidence="1 2" key="1">
    <citation type="journal article" date="2015" name="Sci. Rep.">
        <title>Chromosome-level genome map provides insights into diverse defense mechanisms in the medicinal fungus Ganoderma sinense.</title>
        <authorList>
            <person name="Zhu Y."/>
            <person name="Xu J."/>
            <person name="Sun C."/>
            <person name="Zhou S."/>
            <person name="Xu H."/>
            <person name="Nelson D.R."/>
            <person name="Qian J."/>
            <person name="Song J."/>
            <person name="Luo H."/>
            <person name="Xiang L."/>
            <person name="Li Y."/>
            <person name="Xu Z."/>
            <person name="Ji A."/>
            <person name="Wang L."/>
            <person name="Lu S."/>
            <person name="Hayward A."/>
            <person name="Sun W."/>
            <person name="Li X."/>
            <person name="Schwartz D.C."/>
            <person name="Wang Y."/>
            <person name="Chen S."/>
        </authorList>
    </citation>
    <scope>NUCLEOTIDE SEQUENCE [LARGE SCALE GENOMIC DNA]</scope>
    <source>
        <strain evidence="1 2">ZZ0214-1</strain>
    </source>
</reference>
<protein>
    <submittedName>
        <fullName evidence="1">Uncharacterized protein</fullName>
    </submittedName>
</protein>
<name>A0A2G8RSI5_9APHY</name>
<proteinExistence type="predicted"/>
<evidence type="ECO:0000313" key="1">
    <source>
        <dbReference type="EMBL" id="PIL24475.1"/>
    </source>
</evidence>
<dbReference type="OrthoDB" id="2747613at2759"/>
<accession>A0A2G8RSI5</accession>
<dbReference type="AlphaFoldDB" id="A0A2G8RSI5"/>
<evidence type="ECO:0000313" key="2">
    <source>
        <dbReference type="Proteomes" id="UP000230002"/>
    </source>
</evidence>
<sequence>MAFMNHAWLVGQMPLLNMQPVGIYGISYDIYTRPTEDPVPQGWQSHRSYTYRQLIDLLRADGFVHHQYSDYRHPNITAWEAYNAMVNLVYMEPFSKLATTVKGMKLHYISDLNLLDATNEVRVSTSPMPLSPFRKGIRGFHRFTPRPPLPP</sequence>
<comment type="caution">
    <text evidence="1">The sequence shown here is derived from an EMBL/GenBank/DDBJ whole genome shotgun (WGS) entry which is preliminary data.</text>
</comment>
<keyword evidence="2" id="KW-1185">Reference proteome</keyword>
<dbReference type="EMBL" id="AYKW01000067">
    <property type="protein sequence ID" value="PIL24475.1"/>
    <property type="molecule type" value="Genomic_DNA"/>
</dbReference>
<dbReference type="Gene3D" id="3.30.70.240">
    <property type="match status" value="1"/>
</dbReference>
<dbReference type="Proteomes" id="UP000230002">
    <property type="component" value="Unassembled WGS sequence"/>
</dbReference>
<organism evidence="1 2">
    <name type="scientific">Ganoderma sinense ZZ0214-1</name>
    <dbReference type="NCBI Taxonomy" id="1077348"/>
    <lineage>
        <taxon>Eukaryota</taxon>
        <taxon>Fungi</taxon>
        <taxon>Dikarya</taxon>
        <taxon>Basidiomycota</taxon>
        <taxon>Agaricomycotina</taxon>
        <taxon>Agaricomycetes</taxon>
        <taxon>Polyporales</taxon>
        <taxon>Polyporaceae</taxon>
        <taxon>Ganoderma</taxon>
    </lineage>
</organism>